<organism evidence="1 2">
    <name type="scientific">Neisseria elongata subsp. glycolytica ATCC 29315</name>
    <dbReference type="NCBI Taxonomy" id="546263"/>
    <lineage>
        <taxon>Bacteria</taxon>
        <taxon>Pseudomonadati</taxon>
        <taxon>Pseudomonadota</taxon>
        <taxon>Betaproteobacteria</taxon>
        <taxon>Neisseriales</taxon>
        <taxon>Neisseriaceae</taxon>
        <taxon>Neisseria</taxon>
    </lineage>
</organism>
<sequence>MCSFAILSDGLYNNAPIITDNGNSAMTAPAALEILNDVFGYPSFRGRQAEIVETLAGGKACWC</sequence>
<dbReference type="EMBL" id="ADBF01000002">
    <property type="protein sequence ID" value="EFE51076.1"/>
    <property type="molecule type" value="Genomic_DNA"/>
</dbReference>
<dbReference type="Proteomes" id="UP000005536">
    <property type="component" value="Unassembled WGS sequence"/>
</dbReference>
<gene>
    <name evidence="1" type="ORF">NEIELOOT_00032</name>
</gene>
<name>D4DLX2_NEIEG</name>
<evidence type="ECO:0000313" key="2">
    <source>
        <dbReference type="Proteomes" id="UP000005536"/>
    </source>
</evidence>
<proteinExistence type="predicted"/>
<protein>
    <submittedName>
        <fullName evidence="1">Uncharacterized protein</fullName>
    </submittedName>
</protein>
<comment type="caution">
    <text evidence="1">The sequence shown here is derived from an EMBL/GenBank/DDBJ whole genome shotgun (WGS) entry which is preliminary data.</text>
</comment>
<evidence type="ECO:0000313" key="1">
    <source>
        <dbReference type="EMBL" id="EFE51076.1"/>
    </source>
</evidence>
<accession>D4DLX2</accession>
<reference evidence="1 2" key="1">
    <citation type="submission" date="2010-02" db="EMBL/GenBank/DDBJ databases">
        <authorList>
            <person name="Weinstock G."/>
            <person name="Sodergren E."/>
            <person name="Clifton S."/>
            <person name="Fulton L."/>
            <person name="Fulton B."/>
            <person name="Courtney L."/>
            <person name="Fronick C."/>
            <person name="Harrison M."/>
            <person name="Strong C."/>
            <person name="Farmer C."/>
            <person name="Delahaunty K."/>
            <person name="Markovic C."/>
            <person name="Hall O."/>
            <person name="Minx P."/>
            <person name="Tomlinson C."/>
            <person name="Mitreva M."/>
            <person name="Nelson J."/>
            <person name="Hou S."/>
            <person name="Wollam A."/>
            <person name="Pepin K.H."/>
            <person name="Johnson M."/>
            <person name="Bhonagiri V."/>
            <person name="Zhang X."/>
            <person name="Suruliraj S."/>
            <person name="Warren W."/>
            <person name="Chinwalla A."/>
            <person name="Mardis E.R."/>
            <person name="Wilson R.K."/>
        </authorList>
    </citation>
    <scope>NUCLEOTIDE SEQUENCE [LARGE SCALE GENOMIC DNA]</scope>
    <source>
        <strain evidence="1 2">ATCC 29315</strain>
    </source>
</reference>
<dbReference type="AlphaFoldDB" id="D4DLX2"/>